<proteinExistence type="predicted"/>
<evidence type="ECO:0000313" key="2">
    <source>
        <dbReference type="Proteomes" id="UP000008909"/>
    </source>
</evidence>
<dbReference type="Proteomes" id="UP000008909">
    <property type="component" value="Unassembled WGS sequence"/>
</dbReference>
<name>G7YUD1_CLOSI</name>
<gene>
    <name evidence="1" type="ORF">CLF_111101</name>
</gene>
<sequence length="106" mass="12201">MGCTLSGTKNRSFNIAYELGSYGRYGLCDYLPAQSTLVRIPRTFCTFKVHSRFRSNELTWLYDSEALVFSSGVSVDDDDDDRRSRECYKQYAPTKLRRYEAVSIPS</sequence>
<keyword evidence="2" id="KW-1185">Reference proteome</keyword>
<reference evidence="1" key="1">
    <citation type="journal article" date="2011" name="Genome Biol.">
        <title>The draft genome of the carcinogenic human liver fluke Clonorchis sinensis.</title>
        <authorList>
            <person name="Wang X."/>
            <person name="Chen W."/>
            <person name="Huang Y."/>
            <person name="Sun J."/>
            <person name="Men J."/>
            <person name="Liu H."/>
            <person name="Luo F."/>
            <person name="Guo L."/>
            <person name="Lv X."/>
            <person name="Deng C."/>
            <person name="Zhou C."/>
            <person name="Fan Y."/>
            <person name="Li X."/>
            <person name="Huang L."/>
            <person name="Hu Y."/>
            <person name="Liang C."/>
            <person name="Hu X."/>
            <person name="Xu J."/>
            <person name="Yu X."/>
        </authorList>
    </citation>
    <scope>NUCLEOTIDE SEQUENCE [LARGE SCALE GENOMIC DNA]</scope>
    <source>
        <strain evidence="1">Henan</strain>
    </source>
</reference>
<organism evidence="1 2">
    <name type="scientific">Clonorchis sinensis</name>
    <name type="common">Chinese liver fluke</name>
    <dbReference type="NCBI Taxonomy" id="79923"/>
    <lineage>
        <taxon>Eukaryota</taxon>
        <taxon>Metazoa</taxon>
        <taxon>Spiralia</taxon>
        <taxon>Lophotrochozoa</taxon>
        <taxon>Platyhelminthes</taxon>
        <taxon>Trematoda</taxon>
        <taxon>Digenea</taxon>
        <taxon>Opisthorchiida</taxon>
        <taxon>Opisthorchiata</taxon>
        <taxon>Opisthorchiidae</taxon>
        <taxon>Clonorchis</taxon>
    </lineage>
</organism>
<evidence type="ECO:0000313" key="1">
    <source>
        <dbReference type="EMBL" id="GAA56561.1"/>
    </source>
</evidence>
<protein>
    <submittedName>
        <fullName evidence="1">Uncharacterized protein</fullName>
    </submittedName>
</protein>
<reference key="2">
    <citation type="submission" date="2011-10" db="EMBL/GenBank/DDBJ databases">
        <title>The genome and transcriptome sequence of Clonorchis sinensis provide insights into the carcinogenic liver fluke.</title>
        <authorList>
            <person name="Wang X."/>
            <person name="Huang Y."/>
            <person name="Chen W."/>
            <person name="Liu H."/>
            <person name="Guo L."/>
            <person name="Chen Y."/>
            <person name="Luo F."/>
            <person name="Zhou W."/>
            <person name="Sun J."/>
            <person name="Mao Q."/>
            <person name="Liang P."/>
            <person name="Zhou C."/>
            <person name="Tian Y."/>
            <person name="Men J."/>
            <person name="Lv X."/>
            <person name="Huang L."/>
            <person name="Zhou J."/>
            <person name="Hu Y."/>
            <person name="Li R."/>
            <person name="Zhang F."/>
            <person name="Lei H."/>
            <person name="Li X."/>
            <person name="Hu X."/>
            <person name="Liang C."/>
            <person name="Xu J."/>
            <person name="Wu Z."/>
            <person name="Yu X."/>
        </authorList>
    </citation>
    <scope>NUCLEOTIDE SEQUENCE</scope>
    <source>
        <strain>Henan</strain>
    </source>
</reference>
<dbReference type="EMBL" id="DF144293">
    <property type="protein sequence ID" value="GAA56561.1"/>
    <property type="molecule type" value="Genomic_DNA"/>
</dbReference>
<accession>G7YUD1</accession>
<dbReference type="AlphaFoldDB" id="G7YUD1"/>